<protein>
    <recommendedName>
        <fullName evidence="4">Large ribosomal subunit protein bL17m</fullName>
    </recommendedName>
    <alternativeName>
        <fullName evidence="5">39S ribosomal protein L17, mitochondrial</fullName>
    </alternativeName>
</protein>
<dbReference type="Ensembl" id="ENSVKKT00000013131.1">
    <property type="protein sequence ID" value="ENSVKKP00000012823.1"/>
    <property type="gene ID" value="ENSVKKG00000008880.1"/>
</dbReference>
<dbReference type="GO" id="GO:0006412">
    <property type="term" value="P:translation"/>
    <property type="evidence" value="ECO:0007669"/>
    <property type="project" value="InterPro"/>
</dbReference>
<evidence type="ECO:0000313" key="7">
    <source>
        <dbReference type="Proteomes" id="UP000694545"/>
    </source>
</evidence>
<organism evidence="6 7">
    <name type="scientific">Varanus komodoensis</name>
    <name type="common">Komodo dragon</name>
    <dbReference type="NCBI Taxonomy" id="61221"/>
    <lineage>
        <taxon>Eukaryota</taxon>
        <taxon>Metazoa</taxon>
        <taxon>Chordata</taxon>
        <taxon>Craniata</taxon>
        <taxon>Vertebrata</taxon>
        <taxon>Euteleostomi</taxon>
        <taxon>Lepidosauria</taxon>
        <taxon>Squamata</taxon>
        <taxon>Bifurcata</taxon>
        <taxon>Unidentata</taxon>
        <taxon>Episquamata</taxon>
        <taxon>Toxicofera</taxon>
        <taxon>Anguimorpha</taxon>
        <taxon>Paleoanguimorpha</taxon>
        <taxon>Varanoidea</taxon>
        <taxon>Varanidae</taxon>
        <taxon>Varanus</taxon>
    </lineage>
</organism>
<dbReference type="OMA" id="MRKPVEH"/>
<dbReference type="PANTHER" id="PTHR14413">
    <property type="entry name" value="RIBOSOMAL PROTEIN L17"/>
    <property type="match status" value="1"/>
</dbReference>
<dbReference type="PANTHER" id="PTHR14413:SF16">
    <property type="entry name" value="LARGE RIBOSOMAL SUBUNIT PROTEIN BL17M"/>
    <property type="match status" value="1"/>
</dbReference>
<evidence type="ECO:0000256" key="1">
    <source>
        <dbReference type="ARBA" id="ARBA00008777"/>
    </source>
</evidence>
<evidence type="ECO:0000256" key="5">
    <source>
        <dbReference type="ARBA" id="ARBA00035413"/>
    </source>
</evidence>
<evidence type="ECO:0000256" key="4">
    <source>
        <dbReference type="ARBA" id="ARBA00035290"/>
    </source>
</evidence>
<gene>
    <name evidence="6" type="primary">MRPL17</name>
</gene>
<comment type="similarity">
    <text evidence="1">Belongs to the bacterial ribosomal protein bL17 family.</text>
</comment>
<keyword evidence="7" id="KW-1185">Reference proteome</keyword>
<dbReference type="SUPFAM" id="SSF64263">
    <property type="entry name" value="Prokaryotic ribosomal protein L17"/>
    <property type="match status" value="2"/>
</dbReference>
<dbReference type="GO" id="GO:0003735">
    <property type="term" value="F:structural constituent of ribosome"/>
    <property type="evidence" value="ECO:0007669"/>
    <property type="project" value="InterPro"/>
</dbReference>
<dbReference type="Pfam" id="PF01196">
    <property type="entry name" value="Ribosomal_L17"/>
    <property type="match status" value="1"/>
</dbReference>
<reference evidence="6" key="2">
    <citation type="submission" date="2025-09" db="UniProtKB">
        <authorList>
            <consortium name="Ensembl"/>
        </authorList>
    </citation>
    <scope>IDENTIFICATION</scope>
</reference>
<keyword evidence="2" id="KW-0689">Ribosomal protein</keyword>
<keyword evidence="3" id="KW-0687">Ribonucleoprotein</keyword>
<evidence type="ECO:0000256" key="3">
    <source>
        <dbReference type="ARBA" id="ARBA00023274"/>
    </source>
</evidence>
<accession>A0A8D2JAV9</accession>
<name>A0A8D2JAV9_VARKO</name>
<proteinExistence type="inferred from homology"/>
<dbReference type="GO" id="GO:0005762">
    <property type="term" value="C:mitochondrial large ribosomal subunit"/>
    <property type="evidence" value="ECO:0007669"/>
    <property type="project" value="TreeGrafter"/>
</dbReference>
<dbReference type="AlphaFoldDB" id="A0A8D2JAV9"/>
<sequence>MRLSAAAWISHGRVQRRLGLGPRSRLDLLRNLVTGLVRHERIEAPRARVDEMRFYAEHVSVGGGGALGLSPPGRRALPWARGGPCPEWCPARAPPNRPFPPSPAWQLIDYAKRGDGDPAAMRMADFWLTEKDLIHKLFKVLVPRFQAHTGHYTRMHQIPNRENLDRAKMAVIEYKGNALPPLPLRPHDSEKTLVNQLLKGYREDLLSTREAQQNLPE</sequence>
<evidence type="ECO:0000313" key="6">
    <source>
        <dbReference type="Ensembl" id="ENSVKKP00000012823.1"/>
    </source>
</evidence>
<evidence type="ECO:0000256" key="2">
    <source>
        <dbReference type="ARBA" id="ARBA00022980"/>
    </source>
</evidence>
<dbReference type="InterPro" id="IPR000456">
    <property type="entry name" value="Ribosomal_bL17"/>
</dbReference>
<reference evidence="6" key="1">
    <citation type="submission" date="2025-08" db="UniProtKB">
        <authorList>
            <consortium name="Ensembl"/>
        </authorList>
    </citation>
    <scope>IDENTIFICATION</scope>
</reference>
<dbReference type="InterPro" id="IPR036373">
    <property type="entry name" value="Ribosomal_bL17_sf"/>
</dbReference>
<dbReference type="Proteomes" id="UP000694545">
    <property type="component" value="Unplaced"/>
</dbReference>
<dbReference type="Gene3D" id="3.90.1030.10">
    <property type="entry name" value="Ribosomal protein L17"/>
    <property type="match status" value="1"/>
</dbReference>